<dbReference type="AlphaFoldDB" id="W5II00"/>
<accession>W5II00</accession>
<dbReference type="Gene3D" id="2.60.15.10">
    <property type="entry name" value="F0F1 ATP synthase delta/epsilon subunit, N-terminal"/>
    <property type="match status" value="1"/>
</dbReference>
<organism evidence="9 10">
    <name type="scientific">Scardovia inopinata F0304</name>
    <dbReference type="NCBI Taxonomy" id="641146"/>
    <lineage>
        <taxon>Bacteria</taxon>
        <taxon>Bacillati</taxon>
        <taxon>Actinomycetota</taxon>
        <taxon>Actinomycetes</taxon>
        <taxon>Bifidobacteriales</taxon>
        <taxon>Bifidobacteriaceae</taxon>
        <taxon>Scardovia</taxon>
    </lineage>
</organism>
<dbReference type="GO" id="GO:0045259">
    <property type="term" value="C:proton-transporting ATP synthase complex"/>
    <property type="evidence" value="ECO:0007669"/>
    <property type="project" value="UniProtKB-KW"/>
</dbReference>
<evidence type="ECO:0000259" key="8">
    <source>
        <dbReference type="Pfam" id="PF02823"/>
    </source>
</evidence>
<dbReference type="PANTHER" id="PTHR13822">
    <property type="entry name" value="ATP SYNTHASE DELTA/EPSILON CHAIN"/>
    <property type="match status" value="1"/>
</dbReference>
<dbReference type="GO" id="GO:0005886">
    <property type="term" value="C:plasma membrane"/>
    <property type="evidence" value="ECO:0007669"/>
    <property type="project" value="UniProtKB-SubCell"/>
</dbReference>
<dbReference type="CDD" id="cd12152">
    <property type="entry name" value="F1-ATPase_delta"/>
    <property type="match status" value="1"/>
</dbReference>
<evidence type="ECO:0000256" key="7">
    <source>
        <dbReference type="ARBA" id="ARBA00023310"/>
    </source>
</evidence>
<keyword evidence="6" id="KW-0139">CF(1)</keyword>
<reference evidence="9 10" key="1">
    <citation type="submission" date="2012-01" db="EMBL/GenBank/DDBJ databases">
        <title>The Genome Sequence of Scardovia inopinata F0304.</title>
        <authorList>
            <consortium name="The Broad Institute Genome Sequencing Platform"/>
            <person name="Ward D."/>
            <person name="Earl A."/>
            <person name="Feldgarden M."/>
            <person name="Gevers D."/>
            <person name="Young S."/>
            <person name="Zeng Q."/>
            <person name="Koehrsen M."/>
            <person name="Alvarado L."/>
            <person name="Berlin A.M."/>
            <person name="Borenstein D."/>
            <person name="Chapman S.B."/>
            <person name="Chen Z."/>
            <person name="Engels R."/>
            <person name="Freedman E."/>
            <person name="Gellesch M."/>
            <person name="Goldberg J."/>
            <person name="Griggs A."/>
            <person name="Gujja S."/>
            <person name="Heilman E.R."/>
            <person name="Heiman D.I."/>
            <person name="Hepburn T.A."/>
            <person name="Howarth C."/>
            <person name="Jen D."/>
            <person name="Larson L."/>
            <person name="Mehta T."/>
            <person name="Park D."/>
            <person name="Pearson M."/>
            <person name="Richards J."/>
            <person name="Roberts A."/>
            <person name="Saif S."/>
            <person name="Shea T.D."/>
            <person name="Shenoy N."/>
            <person name="Sisk P."/>
            <person name="Stolte C."/>
            <person name="Sykes S.N."/>
            <person name="Walk T."/>
            <person name="White J."/>
            <person name="Yandava C."/>
            <person name="Izard J."/>
            <person name="Baranova O.V."/>
            <person name="Blanton J.M."/>
            <person name="Tanner A.C."/>
            <person name="Dewhirst F."/>
            <person name="Haas B."/>
            <person name="Nusbaum C."/>
            <person name="Birren B."/>
        </authorList>
    </citation>
    <scope>NUCLEOTIDE SEQUENCE [LARGE SCALE GENOMIC DNA]</scope>
    <source>
        <strain evidence="9 10">F0304</strain>
    </source>
</reference>
<name>W5II00_SCAIO</name>
<comment type="similarity">
    <text evidence="2">Belongs to the ATPase epsilon chain family.</text>
</comment>
<keyword evidence="7" id="KW-0066">ATP synthesis</keyword>
<dbReference type="SUPFAM" id="SSF51344">
    <property type="entry name" value="Epsilon subunit of F1F0-ATP synthase N-terminal domain"/>
    <property type="match status" value="1"/>
</dbReference>
<dbReference type="eggNOG" id="COG0355">
    <property type="taxonomic scope" value="Bacteria"/>
</dbReference>
<dbReference type="Proteomes" id="UP000005777">
    <property type="component" value="Unassembled WGS sequence"/>
</dbReference>
<evidence type="ECO:0000256" key="3">
    <source>
        <dbReference type="ARBA" id="ARBA00022448"/>
    </source>
</evidence>
<evidence type="ECO:0000256" key="5">
    <source>
        <dbReference type="ARBA" id="ARBA00023136"/>
    </source>
</evidence>
<keyword evidence="5" id="KW-0472">Membrane</keyword>
<evidence type="ECO:0000256" key="1">
    <source>
        <dbReference type="ARBA" id="ARBA00004202"/>
    </source>
</evidence>
<dbReference type="InterPro" id="IPR036771">
    <property type="entry name" value="ATPsynth_dsu/esu_N"/>
</dbReference>
<dbReference type="Pfam" id="PF02823">
    <property type="entry name" value="ATP-synt_DE_N"/>
    <property type="match status" value="1"/>
</dbReference>
<evidence type="ECO:0000313" key="9">
    <source>
        <dbReference type="EMBL" id="EFG26638.2"/>
    </source>
</evidence>
<keyword evidence="3" id="KW-0813">Transport</keyword>
<keyword evidence="10" id="KW-1185">Reference proteome</keyword>
<keyword evidence="4" id="KW-0406">Ion transport</keyword>
<comment type="subcellular location">
    <subcellularLocation>
        <location evidence="1">Cell membrane</location>
        <topology evidence="1">Peripheral membrane protein</topology>
    </subcellularLocation>
</comment>
<evidence type="ECO:0000256" key="6">
    <source>
        <dbReference type="ARBA" id="ARBA00023196"/>
    </source>
</evidence>
<dbReference type="RefSeq" id="WP_040590413.1">
    <property type="nucleotide sequence ID" value="NZ_GG770225.1"/>
</dbReference>
<evidence type="ECO:0000256" key="2">
    <source>
        <dbReference type="ARBA" id="ARBA00005712"/>
    </source>
</evidence>
<dbReference type="GO" id="GO:0046933">
    <property type="term" value="F:proton-transporting ATP synthase activity, rotational mechanism"/>
    <property type="evidence" value="ECO:0007669"/>
    <property type="project" value="InterPro"/>
</dbReference>
<proteinExistence type="inferred from homology"/>
<dbReference type="InterPro" id="IPR001469">
    <property type="entry name" value="ATP_synth_F1_dsu/esu"/>
</dbReference>
<evidence type="ECO:0000256" key="4">
    <source>
        <dbReference type="ARBA" id="ARBA00023065"/>
    </source>
</evidence>
<gene>
    <name evidence="9" type="ORF">HMPREF9020_00263</name>
</gene>
<sequence length="100" mass="10598">MTGSDKAIITVNVAASDRPIWSGKASYVVVPSTNGAMGILPNHEPILSLLDDGPLTVTDLEGVKHTFQVSDGFVSFDDNRLTVAIERCSVEQKGNSVPAQ</sequence>
<dbReference type="EMBL" id="ADCX01000002">
    <property type="protein sequence ID" value="EFG26638.2"/>
    <property type="molecule type" value="Genomic_DNA"/>
</dbReference>
<dbReference type="PANTHER" id="PTHR13822:SF10">
    <property type="entry name" value="ATP SYNTHASE EPSILON CHAIN, CHLOROPLASTIC"/>
    <property type="match status" value="1"/>
</dbReference>
<protein>
    <recommendedName>
        <fullName evidence="8">ATP synthase F1 complex delta/epsilon subunit N-terminal domain-containing protein</fullName>
    </recommendedName>
</protein>
<dbReference type="HOGENOM" id="CLU_084338_4_0_11"/>
<evidence type="ECO:0000313" key="10">
    <source>
        <dbReference type="Proteomes" id="UP000005777"/>
    </source>
</evidence>
<dbReference type="NCBIfam" id="NF009977">
    <property type="entry name" value="PRK13442.1"/>
    <property type="match status" value="1"/>
</dbReference>
<dbReference type="InterPro" id="IPR020546">
    <property type="entry name" value="ATP_synth_F1_dsu/esu_N"/>
</dbReference>
<comment type="caution">
    <text evidence="9">The sequence shown here is derived from an EMBL/GenBank/DDBJ whole genome shotgun (WGS) entry which is preliminary data.</text>
</comment>
<feature type="domain" description="ATP synthase F1 complex delta/epsilon subunit N-terminal" evidence="8">
    <location>
        <begin position="10"/>
        <end position="86"/>
    </location>
</feature>